<dbReference type="PANTHER" id="PTHR30188:SF4">
    <property type="entry name" value="PROTEIN TRIGALACTOSYLDIACYLGLYCEROL 1, CHLOROPLASTIC"/>
    <property type="match status" value="1"/>
</dbReference>
<feature type="transmembrane region" description="Helical" evidence="1">
    <location>
        <begin position="162"/>
        <end position="186"/>
    </location>
</feature>
<sequence>MDTSREGAALQFAYLIASKLKQLRCGGMLRFPPDGPSGFGGFRCLHACQMPMGWTSCGRLMAETIVCRPSVVSIHSDGLATLVTLRASGEICLVPASRYLTPPNQWQLGRRFARTTELIGKRFIETLKVVISLLALIWAVFFIAASPRSWTPFTRLVFARQLLFTAVDGLLVAMRISAAVGVLVIVQTAMWLDAVGATTEGITPVLWKAVIHEIAPLIASLVVIGRSGIAISTELATMLVSGELEVLESQGIDPMTTLIMPRVLSVTLSVFCLAIVVATTMLVTGYMIGWLVGVIHIPWANFLEKLLYEVNVLDFVFFVPKTIVAGAFAGAICCADGLTVRGTMADIPRIASRSGIHAMTAVFGVSAIMSILIYGRILVFKIL</sequence>
<dbReference type="Pfam" id="PF02405">
    <property type="entry name" value="MlaE"/>
    <property type="match status" value="1"/>
</dbReference>
<feature type="transmembrane region" description="Helical" evidence="1">
    <location>
        <begin position="356"/>
        <end position="377"/>
    </location>
</feature>
<accession>A0A518K071</accession>
<name>A0A518K071_9BACT</name>
<dbReference type="AlphaFoldDB" id="A0A518K071"/>
<keyword evidence="3" id="KW-1185">Reference proteome</keyword>
<feature type="transmembrane region" description="Helical" evidence="1">
    <location>
        <begin position="315"/>
        <end position="335"/>
    </location>
</feature>
<protein>
    <submittedName>
        <fullName evidence="2">Putative phospholipid ABC transporter permease protein MlaE</fullName>
    </submittedName>
</protein>
<dbReference type="GO" id="GO:0043190">
    <property type="term" value="C:ATP-binding cassette (ABC) transporter complex"/>
    <property type="evidence" value="ECO:0007669"/>
    <property type="project" value="InterPro"/>
</dbReference>
<dbReference type="InterPro" id="IPR030802">
    <property type="entry name" value="Permease_MalE"/>
</dbReference>
<evidence type="ECO:0000256" key="1">
    <source>
        <dbReference type="SAM" id="Phobius"/>
    </source>
</evidence>
<reference evidence="2 3" key="1">
    <citation type="submission" date="2019-02" db="EMBL/GenBank/DDBJ databases">
        <title>Deep-cultivation of Planctomycetes and their phenomic and genomic characterization uncovers novel biology.</title>
        <authorList>
            <person name="Wiegand S."/>
            <person name="Jogler M."/>
            <person name="Boedeker C."/>
            <person name="Pinto D."/>
            <person name="Vollmers J."/>
            <person name="Rivas-Marin E."/>
            <person name="Kohn T."/>
            <person name="Peeters S.H."/>
            <person name="Heuer A."/>
            <person name="Rast P."/>
            <person name="Oberbeckmann S."/>
            <person name="Bunk B."/>
            <person name="Jeske O."/>
            <person name="Meyerdierks A."/>
            <person name="Storesund J.E."/>
            <person name="Kallscheuer N."/>
            <person name="Luecker S."/>
            <person name="Lage O.M."/>
            <person name="Pohl T."/>
            <person name="Merkel B.J."/>
            <person name="Hornburger P."/>
            <person name="Mueller R.-W."/>
            <person name="Bruemmer F."/>
            <person name="Labrenz M."/>
            <person name="Spormann A.M."/>
            <person name="Op den Camp H."/>
            <person name="Overmann J."/>
            <person name="Amann R."/>
            <person name="Jetten M.S.M."/>
            <person name="Mascher T."/>
            <person name="Medema M.H."/>
            <person name="Devos D.P."/>
            <person name="Kaster A.-K."/>
            <person name="Ovreas L."/>
            <person name="Rohde M."/>
            <person name="Galperin M.Y."/>
            <person name="Jogler C."/>
        </authorList>
    </citation>
    <scope>NUCLEOTIDE SEQUENCE [LARGE SCALE GENOMIC DNA]</scope>
    <source>
        <strain evidence="2 3">Poly24</strain>
    </source>
</reference>
<keyword evidence="1" id="KW-1133">Transmembrane helix</keyword>
<feature type="transmembrane region" description="Helical" evidence="1">
    <location>
        <begin position="129"/>
        <end position="150"/>
    </location>
</feature>
<keyword evidence="1" id="KW-0812">Transmembrane</keyword>
<dbReference type="GO" id="GO:0005548">
    <property type="term" value="F:phospholipid transporter activity"/>
    <property type="evidence" value="ECO:0007669"/>
    <property type="project" value="TreeGrafter"/>
</dbReference>
<proteinExistence type="predicted"/>
<organism evidence="2 3">
    <name type="scientific">Rosistilla carotiformis</name>
    <dbReference type="NCBI Taxonomy" id="2528017"/>
    <lineage>
        <taxon>Bacteria</taxon>
        <taxon>Pseudomonadati</taxon>
        <taxon>Planctomycetota</taxon>
        <taxon>Planctomycetia</taxon>
        <taxon>Pirellulales</taxon>
        <taxon>Pirellulaceae</taxon>
        <taxon>Rosistilla</taxon>
    </lineage>
</organism>
<evidence type="ECO:0000313" key="3">
    <source>
        <dbReference type="Proteomes" id="UP000315082"/>
    </source>
</evidence>
<evidence type="ECO:0000313" key="2">
    <source>
        <dbReference type="EMBL" id="QDV71202.1"/>
    </source>
</evidence>
<dbReference type="EMBL" id="CP036348">
    <property type="protein sequence ID" value="QDV71202.1"/>
    <property type="molecule type" value="Genomic_DNA"/>
</dbReference>
<gene>
    <name evidence="2" type="primary">mlaE_2</name>
    <name evidence="2" type="ORF">Poly24_49360</name>
</gene>
<feature type="transmembrane region" description="Helical" evidence="1">
    <location>
        <begin position="263"/>
        <end position="295"/>
    </location>
</feature>
<dbReference type="PANTHER" id="PTHR30188">
    <property type="entry name" value="ABC TRANSPORTER PERMEASE PROTEIN-RELATED"/>
    <property type="match status" value="1"/>
</dbReference>
<dbReference type="KEGG" id="rcf:Poly24_49360"/>
<keyword evidence="1" id="KW-0472">Membrane</keyword>
<dbReference type="Proteomes" id="UP000315082">
    <property type="component" value="Chromosome"/>
</dbReference>